<evidence type="ECO:0008006" key="3">
    <source>
        <dbReference type="Google" id="ProtNLM"/>
    </source>
</evidence>
<dbReference type="RefSeq" id="WP_336824162.1">
    <property type="nucleotide sequence ID" value="NZ_JBHTLT010000038.1"/>
</dbReference>
<dbReference type="EMBL" id="JBHTLT010000038">
    <property type="protein sequence ID" value="MFD1205040.1"/>
    <property type="molecule type" value="Genomic_DNA"/>
</dbReference>
<accession>A0ABW3TWA2</accession>
<name>A0ABW3TWA2_9BACL</name>
<evidence type="ECO:0000313" key="2">
    <source>
        <dbReference type="Proteomes" id="UP001597231"/>
    </source>
</evidence>
<comment type="caution">
    <text evidence="1">The sequence shown here is derived from an EMBL/GenBank/DDBJ whole genome shotgun (WGS) entry which is preliminary data.</text>
</comment>
<keyword evidence="2" id="KW-1185">Reference proteome</keyword>
<evidence type="ECO:0000313" key="1">
    <source>
        <dbReference type="EMBL" id="MFD1205040.1"/>
    </source>
</evidence>
<protein>
    <recommendedName>
        <fullName evidence="3">Fur-regulated basic protein A</fullName>
    </recommendedName>
</protein>
<dbReference type="Proteomes" id="UP001597231">
    <property type="component" value="Unassembled WGS sequence"/>
</dbReference>
<proteinExistence type="predicted"/>
<sequence length="60" mass="7196">MKTTRTNNSCTDKFLDIEIVKMKMELLQFVEKMQSEGYLKTVDYEQLTSRLTSKEEEWNL</sequence>
<gene>
    <name evidence="1" type="ORF">ACFQ38_07985</name>
</gene>
<reference evidence="2" key="1">
    <citation type="journal article" date="2019" name="Int. J. Syst. Evol. Microbiol.">
        <title>The Global Catalogue of Microorganisms (GCM) 10K type strain sequencing project: providing services to taxonomists for standard genome sequencing and annotation.</title>
        <authorList>
            <consortium name="The Broad Institute Genomics Platform"/>
            <consortium name="The Broad Institute Genome Sequencing Center for Infectious Disease"/>
            <person name="Wu L."/>
            <person name="Ma J."/>
        </authorList>
    </citation>
    <scope>NUCLEOTIDE SEQUENCE [LARGE SCALE GENOMIC DNA]</scope>
    <source>
        <strain evidence="2">CCUG 53915</strain>
    </source>
</reference>
<organism evidence="1 2">
    <name type="scientific">Sporosarcina contaminans</name>
    <dbReference type="NCBI Taxonomy" id="633403"/>
    <lineage>
        <taxon>Bacteria</taxon>
        <taxon>Bacillati</taxon>
        <taxon>Bacillota</taxon>
        <taxon>Bacilli</taxon>
        <taxon>Bacillales</taxon>
        <taxon>Caryophanaceae</taxon>
        <taxon>Sporosarcina</taxon>
    </lineage>
</organism>